<sequence>MNWVFLCLAILFEVAGTVSMKLSSGFTKLIPSLLLIFFYGGSLFFLTLTLKSIDVSVAYAVWSGMGIVLITVIGFWFFQEHVSVMKVISIGLIIAGVVSLNLIDHARVSEPVHKSGQYK</sequence>
<dbReference type="RefSeq" id="WP_014480871.1">
    <property type="nucleotide sequence ID" value="NZ_BAABSX010000011.1"/>
</dbReference>
<dbReference type="FunFam" id="1.10.3730.20:FF:000001">
    <property type="entry name" value="Quaternary ammonium compound resistance transporter SugE"/>
    <property type="match status" value="1"/>
</dbReference>
<keyword evidence="3" id="KW-1003">Cell membrane</keyword>
<dbReference type="InterPro" id="IPR037185">
    <property type="entry name" value="EmrE-like"/>
</dbReference>
<reference evidence="9 10" key="1">
    <citation type="submission" date="2014-12" db="EMBL/GenBank/DDBJ databases">
        <title>Comparative genome analysis of Bacillus coagulans HM-08, Clostridium butyricum HM-68, Bacillus subtilis HM-66 and Bacillus licheniformis BL-09.</title>
        <authorList>
            <person name="Zhang H."/>
        </authorList>
    </citation>
    <scope>NUCLEOTIDE SEQUENCE [LARGE SCALE GENOMIC DNA]</scope>
    <source>
        <strain evidence="9 10">HM-66</strain>
    </source>
</reference>
<feature type="transmembrane region" description="Helical" evidence="8">
    <location>
        <begin position="57"/>
        <end position="78"/>
    </location>
</feature>
<evidence type="ECO:0000313" key="10">
    <source>
        <dbReference type="Proteomes" id="UP000032247"/>
    </source>
</evidence>
<proteinExistence type="inferred from homology"/>
<dbReference type="Proteomes" id="UP000032247">
    <property type="component" value="Unassembled WGS sequence"/>
</dbReference>
<protein>
    <recommendedName>
        <fullName evidence="11">Multidrug efflux SMR transporter</fullName>
    </recommendedName>
</protein>
<dbReference type="Gene3D" id="1.10.3730.20">
    <property type="match status" value="1"/>
</dbReference>
<dbReference type="InterPro" id="IPR045324">
    <property type="entry name" value="Small_multidrug_res"/>
</dbReference>
<evidence type="ECO:0000256" key="8">
    <source>
        <dbReference type="SAM" id="Phobius"/>
    </source>
</evidence>
<keyword evidence="2" id="KW-0813">Transport</keyword>
<evidence type="ECO:0000256" key="2">
    <source>
        <dbReference type="ARBA" id="ARBA00022448"/>
    </source>
</evidence>
<gene>
    <name evidence="9" type="ORF">SC09_contig4orf00466</name>
</gene>
<evidence type="ECO:0008006" key="11">
    <source>
        <dbReference type="Google" id="ProtNLM"/>
    </source>
</evidence>
<name>A0A0D1KBG8_BACIU</name>
<keyword evidence="4 7" id="KW-0812">Transmembrane</keyword>
<comment type="similarity">
    <text evidence="7">Belongs to the drug/metabolite transporter (DMT) superfamily. Small multidrug resistance (SMR) (TC 2.A.7.1) family.</text>
</comment>
<dbReference type="SUPFAM" id="SSF103481">
    <property type="entry name" value="Multidrug resistance efflux transporter EmrE"/>
    <property type="match status" value="1"/>
</dbReference>
<dbReference type="PANTHER" id="PTHR30561">
    <property type="entry name" value="SMR FAMILY PROTON-DEPENDENT DRUG EFFLUX TRANSPORTER SUGE"/>
    <property type="match status" value="1"/>
</dbReference>
<evidence type="ECO:0000256" key="1">
    <source>
        <dbReference type="ARBA" id="ARBA00004651"/>
    </source>
</evidence>
<comment type="subcellular location">
    <subcellularLocation>
        <location evidence="1 7">Cell membrane</location>
        <topology evidence="1 7">Multi-pass membrane protein</topology>
    </subcellularLocation>
</comment>
<dbReference type="GO" id="GO:0022857">
    <property type="term" value="F:transmembrane transporter activity"/>
    <property type="evidence" value="ECO:0007669"/>
    <property type="project" value="InterPro"/>
</dbReference>
<keyword evidence="6 8" id="KW-0472">Membrane</keyword>
<dbReference type="InterPro" id="IPR000390">
    <property type="entry name" value="Small_drug/metabolite_transptr"/>
</dbReference>
<evidence type="ECO:0000256" key="6">
    <source>
        <dbReference type="ARBA" id="ARBA00023136"/>
    </source>
</evidence>
<dbReference type="PANTHER" id="PTHR30561:SF1">
    <property type="entry name" value="MULTIDRUG TRANSPORTER EMRE"/>
    <property type="match status" value="1"/>
</dbReference>
<dbReference type="PATRIC" id="fig|1423.173.peg.4155"/>
<evidence type="ECO:0000313" key="9">
    <source>
        <dbReference type="EMBL" id="KIU05615.1"/>
    </source>
</evidence>
<dbReference type="GO" id="GO:0005886">
    <property type="term" value="C:plasma membrane"/>
    <property type="evidence" value="ECO:0007669"/>
    <property type="project" value="UniProtKB-SubCell"/>
</dbReference>
<evidence type="ECO:0000256" key="4">
    <source>
        <dbReference type="ARBA" id="ARBA00022692"/>
    </source>
</evidence>
<keyword evidence="5 8" id="KW-1133">Transmembrane helix</keyword>
<evidence type="ECO:0000256" key="5">
    <source>
        <dbReference type="ARBA" id="ARBA00022989"/>
    </source>
</evidence>
<organism evidence="9 10">
    <name type="scientific">Bacillus subtilis</name>
    <dbReference type="NCBI Taxonomy" id="1423"/>
    <lineage>
        <taxon>Bacteria</taxon>
        <taxon>Bacillati</taxon>
        <taxon>Bacillota</taxon>
        <taxon>Bacilli</taxon>
        <taxon>Bacillales</taxon>
        <taxon>Bacillaceae</taxon>
        <taxon>Bacillus</taxon>
    </lineage>
</organism>
<evidence type="ECO:0000256" key="3">
    <source>
        <dbReference type="ARBA" id="ARBA00022475"/>
    </source>
</evidence>
<dbReference type="AlphaFoldDB" id="A0A0D1KBG8"/>
<dbReference type="EMBL" id="JXBC01000013">
    <property type="protein sequence ID" value="KIU05615.1"/>
    <property type="molecule type" value="Genomic_DNA"/>
</dbReference>
<feature type="transmembrane region" description="Helical" evidence="8">
    <location>
        <begin position="29"/>
        <end position="50"/>
    </location>
</feature>
<comment type="caution">
    <text evidence="9">The sequence shown here is derived from an EMBL/GenBank/DDBJ whole genome shotgun (WGS) entry which is preliminary data.</text>
</comment>
<dbReference type="Pfam" id="PF00893">
    <property type="entry name" value="Multi_Drug_Res"/>
    <property type="match status" value="1"/>
</dbReference>
<accession>A0A0D1KBG8</accession>
<feature type="transmembrane region" description="Helical" evidence="8">
    <location>
        <begin position="84"/>
        <end position="103"/>
    </location>
</feature>
<evidence type="ECO:0000256" key="7">
    <source>
        <dbReference type="RuleBase" id="RU003942"/>
    </source>
</evidence>
<dbReference type="STRING" id="483913.AN935_16905"/>